<dbReference type="InterPro" id="IPR038883">
    <property type="entry name" value="AN11006-like"/>
</dbReference>
<dbReference type="PANTHER" id="PTHR42085">
    <property type="entry name" value="F-BOX DOMAIN-CONTAINING PROTEIN"/>
    <property type="match status" value="1"/>
</dbReference>
<gene>
    <name evidence="1" type="ORF">TWF481_009502</name>
</gene>
<reference evidence="1 2" key="1">
    <citation type="submission" date="2023-08" db="EMBL/GenBank/DDBJ databases">
        <authorList>
            <person name="Palmer J.M."/>
        </authorList>
    </citation>
    <scope>NUCLEOTIDE SEQUENCE [LARGE SCALE GENOMIC DNA]</scope>
    <source>
        <strain evidence="1 2">TWF481</strain>
    </source>
</reference>
<sequence length="343" mass="39807">MAFPFLALPREIRDEVYKYFVLFDTDPPPLPSAERHLYWESLNPVSLDLSILRVNKQIHEEAARILYSQNVFTIKITVHGVPAHLALKVPPKEDRPLGYETRLDESVSVSYHSLWEETNYCHIVDQDHDETRKWYASNYCKPPYTRLDSEPSLPPSPRYRHLLRNIRVEITVLRVEDRIPGWSDEHDEVFRRRAKTILIPAVHKLRDTLRHDGAKGDVCIDVEIYIDLTGLFPTKHADPPSVGEVNGLHEKFVKETVYTIWPFTVVDEWKCNVRLKQPTDQRFDELKDAALRECGRDIHGTQADPGEQRWFEKLEFDDGLSWAMNGKRFVLIKPTDAGSGEPS</sequence>
<keyword evidence="2" id="KW-1185">Reference proteome</keyword>
<dbReference type="Proteomes" id="UP001370758">
    <property type="component" value="Unassembled WGS sequence"/>
</dbReference>
<dbReference type="PANTHER" id="PTHR42085:SF2">
    <property type="entry name" value="F-BOX DOMAIN-CONTAINING PROTEIN"/>
    <property type="match status" value="1"/>
</dbReference>
<dbReference type="EMBL" id="JAVHJL010000006">
    <property type="protein sequence ID" value="KAK6501673.1"/>
    <property type="molecule type" value="Genomic_DNA"/>
</dbReference>
<evidence type="ECO:0000313" key="1">
    <source>
        <dbReference type="EMBL" id="KAK6501673.1"/>
    </source>
</evidence>
<dbReference type="AlphaFoldDB" id="A0AAV9W6G6"/>
<name>A0AAV9W6G6_9PEZI</name>
<comment type="caution">
    <text evidence="1">The sequence shown here is derived from an EMBL/GenBank/DDBJ whole genome shotgun (WGS) entry which is preliminary data.</text>
</comment>
<organism evidence="1 2">
    <name type="scientific">Arthrobotrys musiformis</name>
    <dbReference type="NCBI Taxonomy" id="47236"/>
    <lineage>
        <taxon>Eukaryota</taxon>
        <taxon>Fungi</taxon>
        <taxon>Dikarya</taxon>
        <taxon>Ascomycota</taxon>
        <taxon>Pezizomycotina</taxon>
        <taxon>Orbiliomycetes</taxon>
        <taxon>Orbiliales</taxon>
        <taxon>Orbiliaceae</taxon>
        <taxon>Arthrobotrys</taxon>
    </lineage>
</organism>
<proteinExistence type="predicted"/>
<protein>
    <submittedName>
        <fullName evidence="1">Uncharacterized protein</fullName>
    </submittedName>
</protein>
<evidence type="ECO:0000313" key="2">
    <source>
        <dbReference type="Proteomes" id="UP001370758"/>
    </source>
</evidence>
<accession>A0AAV9W6G6</accession>